<proteinExistence type="predicted"/>
<protein>
    <submittedName>
        <fullName evidence="1">Uncharacterized protein</fullName>
    </submittedName>
</protein>
<name>A0A6N2N9D4_SALVM</name>
<evidence type="ECO:0000313" key="1">
    <source>
        <dbReference type="EMBL" id="VFU62316.1"/>
    </source>
</evidence>
<accession>A0A6N2N9D4</accession>
<reference evidence="1" key="1">
    <citation type="submission" date="2019-03" db="EMBL/GenBank/DDBJ databases">
        <authorList>
            <person name="Mank J."/>
            <person name="Almeida P."/>
        </authorList>
    </citation>
    <scope>NUCLEOTIDE SEQUENCE</scope>
    <source>
        <strain evidence="1">78183</strain>
    </source>
</reference>
<sequence length="81" mass="9462">MVGRLQYSSKHHLVRGNYHTKLQTAALNSIGSQPIHLDRIERTNTTHSFDRARERAILSIPYILWFSPSCRRIFVNLKDDI</sequence>
<dbReference type="EMBL" id="CAADRP010002151">
    <property type="protein sequence ID" value="VFU62316.1"/>
    <property type="molecule type" value="Genomic_DNA"/>
</dbReference>
<gene>
    <name evidence="1" type="ORF">SVIM_LOCUS471042</name>
</gene>
<organism evidence="1">
    <name type="scientific">Salix viminalis</name>
    <name type="common">Common osier</name>
    <name type="synonym">Basket willow</name>
    <dbReference type="NCBI Taxonomy" id="40686"/>
    <lineage>
        <taxon>Eukaryota</taxon>
        <taxon>Viridiplantae</taxon>
        <taxon>Streptophyta</taxon>
        <taxon>Embryophyta</taxon>
        <taxon>Tracheophyta</taxon>
        <taxon>Spermatophyta</taxon>
        <taxon>Magnoliopsida</taxon>
        <taxon>eudicotyledons</taxon>
        <taxon>Gunneridae</taxon>
        <taxon>Pentapetalae</taxon>
        <taxon>rosids</taxon>
        <taxon>fabids</taxon>
        <taxon>Malpighiales</taxon>
        <taxon>Salicaceae</taxon>
        <taxon>Saliceae</taxon>
        <taxon>Salix</taxon>
    </lineage>
</organism>
<dbReference type="AlphaFoldDB" id="A0A6N2N9D4"/>